<sequence>MVDVKGAGAAPLRSLGAALIDLLYPPRCLACGGMTDGARGLCGPCWRDTHFITGAACLSCGAPLTGAATGLVALGADGADICDGCRRHPPAWDRGAAAVLYTGAARRAVLAFKHGDRLDMRDALAGWMAQAGRPLFASADLIAPVPLHWRRLLTRKYNQSAELARALARHADRPAVLDLLTRQRATRPQEAMDRRARARNQAGAFAVPPRHAARIAGKGVLLVDDVLTSGATLSACAEALRVAGAARIDVLVLARVAFADGGNI</sequence>
<protein>
    <submittedName>
        <fullName evidence="4">Amidophosphoribosyltransferase</fullName>
    </submittedName>
</protein>
<dbReference type="PANTHER" id="PTHR47505">
    <property type="entry name" value="DNA UTILIZATION PROTEIN YHGH"/>
    <property type="match status" value="1"/>
</dbReference>
<comment type="similarity">
    <text evidence="1">Belongs to the ComF/GntX family.</text>
</comment>
<dbReference type="GO" id="GO:0016757">
    <property type="term" value="F:glycosyltransferase activity"/>
    <property type="evidence" value="ECO:0007669"/>
    <property type="project" value="UniProtKB-KW"/>
</dbReference>
<dbReference type="PANTHER" id="PTHR47505:SF1">
    <property type="entry name" value="DNA UTILIZATION PROTEIN YHGH"/>
    <property type="match status" value="1"/>
</dbReference>
<reference evidence="4 5" key="1">
    <citation type="submission" date="2017-08" db="EMBL/GenBank/DDBJ databases">
        <title>Infants hospitalized years apart are colonized by the same room-sourced microbial strains.</title>
        <authorList>
            <person name="Brooks B."/>
            <person name="Olm M.R."/>
            <person name="Firek B.A."/>
            <person name="Baker R."/>
            <person name="Thomas B.C."/>
            <person name="Morowitz M.J."/>
            <person name="Banfield J.F."/>
        </authorList>
    </citation>
    <scope>NUCLEOTIDE SEQUENCE [LARGE SCALE GENOMIC DNA]</scope>
    <source>
        <strain evidence="4">S2_005_002_R2_34</strain>
    </source>
</reference>
<dbReference type="Pfam" id="PF00156">
    <property type="entry name" value="Pribosyltran"/>
    <property type="match status" value="1"/>
</dbReference>
<dbReference type="AlphaFoldDB" id="A0A2W5NPG0"/>
<dbReference type="InterPro" id="IPR051910">
    <property type="entry name" value="ComF/GntX_DNA_util-trans"/>
</dbReference>
<feature type="domain" description="Double zinc ribbon" evidence="3">
    <location>
        <begin position="19"/>
        <end position="85"/>
    </location>
</feature>
<comment type="caution">
    <text evidence="4">The sequence shown here is derived from an EMBL/GenBank/DDBJ whole genome shotgun (WGS) entry which is preliminary data.</text>
</comment>
<keyword evidence="4" id="KW-0328">Glycosyltransferase</keyword>
<dbReference type="InterPro" id="IPR044005">
    <property type="entry name" value="DZR_2"/>
</dbReference>
<name>A0A2W5NPG0_RHOSU</name>
<dbReference type="InterPro" id="IPR000836">
    <property type="entry name" value="PRTase_dom"/>
</dbReference>
<evidence type="ECO:0000259" key="2">
    <source>
        <dbReference type="Pfam" id="PF00156"/>
    </source>
</evidence>
<dbReference type="EMBL" id="QFPW01000001">
    <property type="protein sequence ID" value="PZQ52605.1"/>
    <property type="molecule type" value="Genomic_DNA"/>
</dbReference>
<evidence type="ECO:0000313" key="5">
    <source>
        <dbReference type="Proteomes" id="UP000249185"/>
    </source>
</evidence>
<dbReference type="Gene3D" id="3.40.50.2020">
    <property type="match status" value="1"/>
</dbReference>
<accession>A0A2W5NPG0</accession>
<evidence type="ECO:0000313" key="4">
    <source>
        <dbReference type="EMBL" id="PZQ52605.1"/>
    </source>
</evidence>
<gene>
    <name evidence="4" type="ORF">DI556_02870</name>
</gene>
<organism evidence="4 5">
    <name type="scientific">Rhodovulum sulfidophilum</name>
    <name type="common">Rhodobacter sulfidophilus</name>
    <dbReference type="NCBI Taxonomy" id="35806"/>
    <lineage>
        <taxon>Bacteria</taxon>
        <taxon>Pseudomonadati</taxon>
        <taxon>Pseudomonadota</taxon>
        <taxon>Alphaproteobacteria</taxon>
        <taxon>Rhodobacterales</taxon>
        <taxon>Paracoccaceae</taxon>
        <taxon>Rhodovulum</taxon>
    </lineage>
</organism>
<dbReference type="CDD" id="cd06223">
    <property type="entry name" value="PRTases_typeI"/>
    <property type="match status" value="1"/>
</dbReference>
<evidence type="ECO:0000256" key="1">
    <source>
        <dbReference type="ARBA" id="ARBA00008007"/>
    </source>
</evidence>
<dbReference type="Pfam" id="PF18912">
    <property type="entry name" value="DZR_2"/>
    <property type="match status" value="1"/>
</dbReference>
<dbReference type="InterPro" id="IPR029057">
    <property type="entry name" value="PRTase-like"/>
</dbReference>
<proteinExistence type="inferred from homology"/>
<dbReference type="Proteomes" id="UP000249185">
    <property type="component" value="Unassembled WGS sequence"/>
</dbReference>
<evidence type="ECO:0000259" key="3">
    <source>
        <dbReference type="Pfam" id="PF18912"/>
    </source>
</evidence>
<dbReference type="SUPFAM" id="SSF53271">
    <property type="entry name" value="PRTase-like"/>
    <property type="match status" value="1"/>
</dbReference>
<keyword evidence="4" id="KW-0808">Transferase</keyword>
<feature type="domain" description="Phosphoribosyltransferase" evidence="2">
    <location>
        <begin position="160"/>
        <end position="255"/>
    </location>
</feature>